<dbReference type="AlphaFoldDB" id="A0A821XS58"/>
<keyword evidence="3" id="KW-1185">Reference proteome</keyword>
<comment type="caution">
    <text evidence="2">The sequence shown here is derived from an EMBL/GenBank/DDBJ whole genome shotgun (WGS) entry which is preliminary data.</text>
</comment>
<dbReference type="EMBL" id="CAJOBZ010000070">
    <property type="protein sequence ID" value="CAF4947690.1"/>
    <property type="molecule type" value="Genomic_DNA"/>
</dbReference>
<reference evidence="2" key="1">
    <citation type="submission" date="2021-02" db="EMBL/GenBank/DDBJ databases">
        <authorList>
            <person name="Steward A R."/>
        </authorList>
    </citation>
    <scope>NUCLEOTIDE SEQUENCE</scope>
</reference>
<accession>A0A821XS58</accession>
<feature type="compositionally biased region" description="Polar residues" evidence="1">
    <location>
        <begin position="7"/>
        <end position="22"/>
    </location>
</feature>
<sequence>MFAMRTPTINKTKPSPSTSATNKETEAELPSLQEPASTLTIEAQMDGDDKTASTLQGQESKKNKVSSRITEAAALQQSALAQLNAARSLKGEIKTAVTAAVKRLYELVRDRDLNGKEKREELQINKTYNKEDTMTDIREQLEKQIKKLE</sequence>
<evidence type="ECO:0000313" key="2">
    <source>
        <dbReference type="EMBL" id="CAF4947690.1"/>
    </source>
</evidence>
<dbReference type="Proteomes" id="UP000663880">
    <property type="component" value="Unassembled WGS sequence"/>
</dbReference>
<evidence type="ECO:0000256" key="1">
    <source>
        <dbReference type="SAM" id="MobiDB-lite"/>
    </source>
</evidence>
<proteinExistence type="predicted"/>
<gene>
    <name evidence="2" type="ORF">PMACD_LOCUS15349</name>
</gene>
<protein>
    <submittedName>
        <fullName evidence="2">Uncharacterized protein</fullName>
    </submittedName>
</protein>
<name>A0A821XS58_9NEOP</name>
<evidence type="ECO:0000313" key="3">
    <source>
        <dbReference type="Proteomes" id="UP000663880"/>
    </source>
</evidence>
<organism evidence="2 3">
    <name type="scientific">Pieris macdunnoughi</name>
    <dbReference type="NCBI Taxonomy" id="345717"/>
    <lineage>
        <taxon>Eukaryota</taxon>
        <taxon>Metazoa</taxon>
        <taxon>Ecdysozoa</taxon>
        <taxon>Arthropoda</taxon>
        <taxon>Hexapoda</taxon>
        <taxon>Insecta</taxon>
        <taxon>Pterygota</taxon>
        <taxon>Neoptera</taxon>
        <taxon>Endopterygota</taxon>
        <taxon>Lepidoptera</taxon>
        <taxon>Glossata</taxon>
        <taxon>Ditrysia</taxon>
        <taxon>Papilionoidea</taxon>
        <taxon>Pieridae</taxon>
        <taxon>Pierinae</taxon>
        <taxon>Pieris</taxon>
    </lineage>
</organism>
<feature type="region of interest" description="Disordered" evidence="1">
    <location>
        <begin position="1"/>
        <end position="37"/>
    </location>
</feature>